<keyword evidence="4 7" id="KW-0812">Transmembrane</keyword>
<dbReference type="GO" id="GO:0015109">
    <property type="term" value="F:chromate transmembrane transporter activity"/>
    <property type="evidence" value="ECO:0007669"/>
    <property type="project" value="InterPro"/>
</dbReference>
<evidence type="ECO:0000256" key="1">
    <source>
        <dbReference type="ARBA" id="ARBA00004651"/>
    </source>
</evidence>
<keyword evidence="5 7" id="KW-1133">Transmembrane helix</keyword>
<keyword evidence="9" id="KW-1185">Reference proteome</keyword>
<evidence type="ECO:0000256" key="6">
    <source>
        <dbReference type="ARBA" id="ARBA00023136"/>
    </source>
</evidence>
<dbReference type="PANTHER" id="PTHR43663:SF2">
    <property type="entry name" value="CHROMATE TRANSPORT PROTEIN-RELATED"/>
    <property type="match status" value="1"/>
</dbReference>
<sequence length="205" mass="21684">MSSGTRPLSEVGAWEMNWVLFWSYIKITSLVIGGGYAIIAAAQEEFVRRRGWLTDDDVLEMITVTQTVPGILACNSAIYIGWRLGGYRGALSALAGSILPSLIIIVCIAAAISSVAGVVEKPWVQGAFRGVIACIVGMVVVTALKMRKKAVKGAVGWLIAAACLVGMSVFGVNPAWLIVGAIALGLLQVTCERLRHPVKKAEGGE</sequence>
<evidence type="ECO:0000313" key="9">
    <source>
        <dbReference type="Proteomes" id="UP000435649"/>
    </source>
</evidence>
<evidence type="ECO:0000313" key="8">
    <source>
        <dbReference type="EMBL" id="MST96278.1"/>
    </source>
</evidence>
<evidence type="ECO:0000256" key="3">
    <source>
        <dbReference type="ARBA" id="ARBA00022475"/>
    </source>
</evidence>
<keyword evidence="6 7" id="KW-0472">Membrane</keyword>
<organism evidence="8 9">
    <name type="scientific">Victivallis lenta</name>
    <dbReference type="NCBI Taxonomy" id="2606640"/>
    <lineage>
        <taxon>Bacteria</taxon>
        <taxon>Pseudomonadati</taxon>
        <taxon>Lentisphaerota</taxon>
        <taxon>Lentisphaeria</taxon>
        <taxon>Victivallales</taxon>
        <taxon>Victivallaceae</taxon>
        <taxon>Victivallis</taxon>
    </lineage>
</organism>
<evidence type="ECO:0000256" key="4">
    <source>
        <dbReference type="ARBA" id="ARBA00022692"/>
    </source>
</evidence>
<dbReference type="InterPro" id="IPR003370">
    <property type="entry name" value="Chromate_transpt"/>
</dbReference>
<evidence type="ECO:0000256" key="2">
    <source>
        <dbReference type="ARBA" id="ARBA00005262"/>
    </source>
</evidence>
<feature type="transmembrane region" description="Helical" evidence="7">
    <location>
        <begin position="20"/>
        <end position="42"/>
    </location>
</feature>
<dbReference type="Proteomes" id="UP000435649">
    <property type="component" value="Unassembled WGS sequence"/>
</dbReference>
<accession>A0A844G118</accession>
<comment type="similarity">
    <text evidence="2">Belongs to the chromate ion transporter (CHR) (TC 2.A.51) family.</text>
</comment>
<dbReference type="EMBL" id="VUNS01000003">
    <property type="protein sequence ID" value="MST96278.1"/>
    <property type="molecule type" value="Genomic_DNA"/>
</dbReference>
<evidence type="ECO:0000256" key="7">
    <source>
        <dbReference type="SAM" id="Phobius"/>
    </source>
</evidence>
<gene>
    <name evidence="8" type="ORF">FYJ85_04350</name>
</gene>
<name>A0A844G118_9BACT</name>
<dbReference type="AlphaFoldDB" id="A0A844G118"/>
<evidence type="ECO:0000256" key="5">
    <source>
        <dbReference type="ARBA" id="ARBA00022989"/>
    </source>
</evidence>
<comment type="subcellular location">
    <subcellularLocation>
        <location evidence="1">Cell membrane</location>
        <topology evidence="1">Multi-pass membrane protein</topology>
    </subcellularLocation>
</comment>
<dbReference type="PANTHER" id="PTHR43663">
    <property type="entry name" value="CHROMATE TRANSPORT PROTEIN-RELATED"/>
    <property type="match status" value="1"/>
</dbReference>
<proteinExistence type="inferred from homology"/>
<feature type="transmembrane region" description="Helical" evidence="7">
    <location>
        <begin position="93"/>
        <end position="117"/>
    </location>
</feature>
<comment type="caution">
    <text evidence="8">The sequence shown here is derived from an EMBL/GenBank/DDBJ whole genome shotgun (WGS) entry which is preliminary data.</text>
</comment>
<dbReference type="RefSeq" id="WP_154417102.1">
    <property type="nucleotide sequence ID" value="NZ_DBFCGB010000276.1"/>
</dbReference>
<dbReference type="Pfam" id="PF02417">
    <property type="entry name" value="Chromate_transp"/>
    <property type="match status" value="1"/>
</dbReference>
<dbReference type="InterPro" id="IPR052518">
    <property type="entry name" value="CHR_Transporter"/>
</dbReference>
<dbReference type="GO" id="GO:0005886">
    <property type="term" value="C:plasma membrane"/>
    <property type="evidence" value="ECO:0007669"/>
    <property type="project" value="UniProtKB-SubCell"/>
</dbReference>
<feature type="transmembrane region" description="Helical" evidence="7">
    <location>
        <begin position="151"/>
        <end position="169"/>
    </location>
</feature>
<feature type="transmembrane region" description="Helical" evidence="7">
    <location>
        <begin position="123"/>
        <end position="144"/>
    </location>
</feature>
<keyword evidence="3" id="KW-1003">Cell membrane</keyword>
<reference evidence="8 9" key="1">
    <citation type="submission" date="2019-08" db="EMBL/GenBank/DDBJ databases">
        <title>In-depth cultivation of the pig gut microbiome towards novel bacterial diversity and tailored functional studies.</title>
        <authorList>
            <person name="Wylensek D."/>
            <person name="Hitch T.C.A."/>
            <person name="Clavel T."/>
        </authorList>
    </citation>
    <scope>NUCLEOTIDE SEQUENCE [LARGE SCALE GENOMIC DNA]</scope>
    <source>
        <strain evidence="8 9">BBE-744-WT-12</strain>
    </source>
</reference>
<protein>
    <submittedName>
        <fullName evidence="8">Chromate transporter</fullName>
    </submittedName>
</protein>